<accession>A0AAD4D625</accession>
<proteinExistence type="predicted"/>
<dbReference type="SUPFAM" id="SSF52047">
    <property type="entry name" value="RNI-like"/>
    <property type="match status" value="1"/>
</dbReference>
<sequence>MDSLSQLPVECLEGIIHYILSVPVYRKRYSLVTLATLCQVNKRICNITTRFLYQNMSWFFNMYDNYERKTRRSRHLLRTLISNIPPHNLHPAVILGLGIDSNYNDASNSNNDSSSPSASGFNHLFLIRCLDLLTAKYTDYDAQGNRRDYTTAELDYIHGQEFLDMYLTDRKDATSCRFTRVEDHLISYYPNVVYREAIWSLAEPIFEQLERLTFLLSDLRRYHDNVGRLKNLENLDVRFDLVLSCNCRTCTPEAELRRQRREETLGQLVQFVKDHMKLFPGLLKTVNLPNKVDYWEGYYQTYPGTVRDEIYRILPAVYKPDIINQSEWPKVLVHLSAIDLGHVSKIAWLPPGIDLQLFLQRCRGLREISVQTLARGCFDWAVSEKNEMEIFGQGQGQGLGRLAARSNSAPVITQAQHQDILSEIPLPPPQPAWSKHGLVKLQNVLLQNCKMPSQDLETITTAFNHSLRTIYIQDLQPADDAQTTHIHVGNDWPDMPLLDCLELRTRSRQYRVALDPRLFARHPSIQYAKIKDKTFNYPRQEIVPWLPADLPELRIMYLRGLSALSFNPTTLHSTKNLRDLKLGLKRLDWYCYIPPVDELDEAIEAKGGGGADERYGVLDSILRPRWSWNWHLPMLDTLDLSSEFAYRFEFQMLHGCPNLEILRLHMRTVEGLHTRVISEAHLFVSGVDGGSLERIVAPKLKKLSMNGRWVITDPSVLPQFLGSMFPKLERLVAIGWAGVTVGSFVKVIRTTAGHIKSVRTDLEEPSDEEVVESKLCRLRLYVGMKVKVILRTRLFCSGLGYVLYKD</sequence>
<evidence type="ECO:0000313" key="2">
    <source>
        <dbReference type="Proteomes" id="UP001194580"/>
    </source>
</evidence>
<organism evidence="1 2">
    <name type="scientific">Linnemannia exigua</name>
    <dbReference type="NCBI Taxonomy" id="604196"/>
    <lineage>
        <taxon>Eukaryota</taxon>
        <taxon>Fungi</taxon>
        <taxon>Fungi incertae sedis</taxon>
        <taxon>Mucoromycota</taxon>
        <taxon>Mortierellomycotina</taxon>
        <taxon>Mortierellomycetes</taxon>
        <taxon>Mortierellales</taxon>
        <taxon>Mortierellaceae</taxon>
        <taxon>Linnemannia</taxon>
    </lineage>
</organism>
<dbReference type="Proteomes" id="UP001194580">
    <property type="component" value="Unassembled WGS sequence"/>
</dbReference>
<keyword evidence="2" id="KW-1185">Reference proteome</keyword>
<gene>
    <name evidence="1" type="ORF">BGZ95_002048</name>
</gene>
<name>A0AAD4D625_9FUNG</name>
<dbReference type="InterPro" id="IPR032675">
    <property type="entry name" value="LRR_dom_sf"/>
</dbReference>
<reference evidence="1" key="1">
    <citation type="journal article" date="2020" name="Fungal Divers.">
        <title>Resolving the Mortierellaceae phylogeny through synthesis of multi-gene phylogenetics and phylogenomics.</title>
        <authorList>
            <person name="Vandepol N."/>
            <person name="Liber J."/>
            <person name="Desiro A."/>
            <person name="Na H."/>
            <person name="Kennedy M."/>
            <person name="Barry K."/>
            <person name="Grigoriev I.V."/>
            <person name="Miller A.N."/>
            <person name="O'Donnell K."/>
            <person name="Stajich J.E."/>
            <person name="Bonito G."/>
        </authorList>
    </citation>
    <scope>NUCLEOTIDE SEQUENCE</scope>
    <source>
        <strain evidence="1">NRRL 28262</strain>
    </source>
</reference>
<dbReference type="Gene3D" id="3.80.10.10">
    <property type="entry name" value="Ribonuclease Inhibitor"/>
    <property type="match status" value="1"/>
</dbReference>
<dbReference type="EMBL" id="JAAAIL010001421">
    <property type="protein sequence ID" value="KAG0269535.1"/>
    <property type="molecule type" value="Genomic_DNA"/>
</dbReference>
<protein>
    <submittedName>
        <fullName evidence="1">Uncharacterized protein</fullName>
    </submittedName>
</protein>
<comment type="caution">
    <text evidence="1">The sequence shown here is derived from an EMBL/GenBank/DDBJ whole genome shotgun (WGS) entry which is preliminary data.</text>
</comment>
<dbReference type="AlphaFoldDB" id="A0AAD4D625"/>
<evidence type="ECO:0000313" key="1">
    <source>
        <dbReference type="EMBL" id="KAG0269535.1"/>
    </source>
</evidence>